<dbReference type="KEGG" id="clup:CLUP02_05055"/>
<name>A0A9Q8SLW9_9PEZI</name>
<proteinExistence type="predicted"/>
<dbReference type="AlphaFoldDB" id="A0A9Q8SLW9"/>
<dbReference type="PANTHER" id="PTHR41677">
    <property type="entry name" value="YALI0B19030P"/>
    <property type="match status" value="1"/>
</dbReference>
<sequence length="365" mass="40744">MADIAFATPSPLAKLSFTPIIKDNLNPATPAKTETFNPDKHLAFVNDPKKLSLKDVSLPEDIGISQVACSEPFPLFTEEAIQYMRREIFTTEVWENCLHSTRFAPCQLRGHCPKYAPFMNQAWNDPKTLAVISQVAGVDLIPNIQYEVGNINISVQSKTGDQERTQMNASNNTSVTKWHYDAFPFVCVVMMSDATNMVGGETAIKTGTGEILKVRGPQMGSAVILQGRYVEHQALAAIGGAERITMITSFRPRDPCIKDDSVLTSIRPISEHSELYYQWAKYRIEVLQERLKAIHGTLEEIHQAKKPIDVGAVKRLLAQQEDYIAITNREIVERSSWRQQQPVSAAPCRIAMLESVISHEDCGGR</sequence>
<protein>
    <recommendedName>
        <fullName evidence="3">Fe2OG dioxygenase domain-containing protein</fullName>
    </recommendedName>
</protein>
<keyword evidence="2" id="KW-1185">Reference proteome</keyword>
<reference evidence="1" key="1">
    <citation type="journal article" date="2021" name="Mol. Plant Microbe Interact.">
        <title>Complete Genome Sequence of the Plant-Pathogenic Fungus Colletotrichum lupini.</title>
        <authorList>
            <person name="Baroncelli R."/>
            <person name="Pensec F."/>
            <person name="Da Lio D."/>
            <person name="Boufleur T."/>
            <person name="Vicente I."/>
            <person name="Sarrocco S."/>
            <person name="Picot A."/>
            <person name="Baraldi E."/>
            <person name="Sukno S."/>
            <person name="Thon M."/>
            <person name="Le Floch G."/>
        </authorList>
    </citation>
    <scope>NUCLEOTIDE SEQUENCE</scope>
    <source>
        <strain evidence="1">IMI 504893</strain>
    </source>
</reference>
<evidence type="ECO:0000313" key="1">
    <source>
        <dbReference type="EMBL" id="UQC79575.1"/>
    </source>
</evidence>
<organism evidence="1 2">
    <name type="scientific">Colletotrichum lupini</name>
    <dbReference type="NCBI Taxonomy" id="145971"/>
    <lineage>
        <taxon>Eukaryota</taxon>
        <taxon>Fungi</taxon>
        <taxon>Dikarya</taxon>
        <taxon>Ascomycota</taxon>
        <taxon>Pezizomycotina</taxon>
        <taxon>Sordariomycetes</taxon>
        <taxon>Hypocreomycetidae</taxon>
        <taxon>Glomerellales</taxon>
        <taxon>Glomerellaceae</taxon>
        <taxon>Colletotrichum</taxon>
        <taxon>Colletotrichum acutatum species complex</taxon>
    </lineage>
</organism>
<dbReference type="EMBL" id="CP019475">
    <property type="protein sequence ID" value="UQC79575.1"/>
    <property type="molecule type" value="Genomic_DNA"/>
</dbReference>
<dbReference type="GeneID" id="73339074"/>
<evidence type="ECO:0000313" key="2">
    <source>
        <dbReference type="Proteomes" id="UP000830671"/>
    </source>
</evidence>
<gene>
    <name evidence="1" type="ORF">CLUP02_05055</name>
</gene>
<dbReference type="PANTHER" id="PTHR41677:SF1">
    <property type="entry name" value="FE2OG DIOXYGENASE DOMAIN-CONTAINING PROTEIN"/>
    <property type="match status" value="1"/>
</dbReference>
<accession>A0A9Q8SLW9</accession>
<dbReference type="RefSeq" id="XP_049141207.1">
    <property type="nucleotide sequence ID" value="XM_049284064.1"/>
</dbReference>
<dbReference type="Proteomes" id="UP000830671">
    <property type="component" value="Chromosome 3"/>
</dbReference>
<evidence type="ECO:0008006" key="3">
    <source>
        <dbReference type="Google" id="ProtNLM"/>
    </source>
</evidence>